<feature type="compositionally biased region" description="Basic and acidic residues" evidence="1">
    <location>
        <begin position="777"/>
        <end position="786"/>
    </location>
</feature>
<dbReference type="Proteomes" id="UP000663877">
    <property type="component" value="Unassembled WGS sequence"/>
</dbReference>
<dbReference type="Proteomes" id="UP000663832">
    <property type="component" value="Unassembled WGS sequence"/>
</dbReference>
<feature type="region of interest" description="Disordered" evidence="1">
    <location>
        <begin position="261"/>
        <end position="293"/>
    </location>
</feature>
<dbReference type="OrthoDB" id="8882621at2759"/>
<feature type="compositionally biased region" description="Low complexity" evidence="1">
    <location>
        <begin position="725"/>
        <end position="753"/>
    </location>
</feature>
<comment type="caution">
    <text evidence="4">The sequence shown here is derived from an EMBL/GenBank/DDBJ whole genome shotgun (WGS) entry which is preliminary data.</text>
</comment>
<accession>A0A813PJG8</accession>
<reference evidence="4" key="1">
    <citation type="submission" date="2021-02" db="EMBL/GenBank/DDBJ databases">
        <authorList>
            <person name="Nowell W R."/>
        </authorList>
    </citation>
    <scope>NUCLEOTIDE SEQUENCE</scope>
</reference>
<dbReference type="PANTHER" id="PTHR21557:SF2">
    <property type="entry name" value="CORDON-BLEU PROTEIN-LIKE 1"/>
    <property type="match status" value="1"/>
</dbReference>
<evidence type="ECO:0000259" key="2">
    <source>
        <dbReference type="Pfam" id="PF09469"/>
    </source>
</evidence>
<feature type="compositionally biased region" description="Basic and acidic residues" evidence="1">
    <location>
        <begin position="650"/>
        <end position="661"/>
    </location>
</feature>
<protein>
    <recommendedName>
        <fullName evidence="2">Cordon-bleu ubiquitin-like domain-containing protein</fullName>
    </recommendedName>
</protein>
<organism evidence="4 6">
    <name type="scientific">Adineta steineri</name>
    <dbReference type="NCBI Taxonomy" id="433720"/>
    <lineage>
        <taxon>Eukaryota</taxon>
        <taxon>Metazoa</taxon>
        <taxon>Spiralia</taxon>
        <taxon>Gnathifera</taxon>
        <taxon>Rotifera</taxon>
        <taxon>Eurotatoria</taxon>
        <taxon>Bdelloidea</taxon>
        <taxon>Adinetida</taxon>
        <taxon>Adinetidae</taxon>
        <taxon>Adineta</taxon>
    </lineage>
</organism>
<evidence type="ECO:0000256" key="1">
    <source>
        <dbReference type="SAM" id="MobiDB-lite"/>
    </source>
</evidence>
<dbReference type="EMBL" id="CAJNOI010000006">
    <property type="protein sequence ID" value="CAF0755030.1"/>
    <property type="molecule type" value="Genomic_DNA"/>
</dbReference>
<evidence type="ECO:0000313" key="3">
    <source>
        <dbReference type="EMBL" id="CAF0743135.1"/>
    </source>
</evidence>
<evidence type="ECO:0000313" key="5">
    <source>
        <dbReference type="Proteomes" id="UP000663832"/>
    </source>
</evidence>
<feature type="compositionally biased region" description="Low complexity" evidence="1">
    <location>
        <begin position="598"/>
        <end position="610"/>
    </location>
</feature>
<feature type="region of interest" description="Disordered" evidence="1">
    <location>
        <begin position="504"/>
        <end position="526"/>
    </location>
</feature>
<sequence>MPIVEQSPVHLHHHHGHGHQTFYHQQSIPEQTGKMQLTLILPNGVPSVITVDANTPMMDLLVQAASLNKLNPSGYSLVVLDSNQHVIHFKANQTVGQIGSSTISLLPKEPTHSNLTPKTKTQPFEITVRLQVNLPDAQKILIRVDPTLPLYEIKEQICKQKKYIHSHQYTLRLPNKLDKPLLLGLSLAEYKTNELTLIFNKDGQFDQQTNRSEHQSFDRLYRTQSETIQELTNEQQGMNIKQDQQVNAIRPSHTSLHAYWNDPNFDTQSQMSTTSSVTKKRRAPKPPGYMSPHRNEPQIVYIQQQQPPMNLHSPTRSLHVEHHQSQESLTAENTKKKRKAPVVPVNHLTEKKDEIEEEQQNLTNDATRPGLEPPPPPPLPTTSETNVVLPSIDNFHEVLHKIEETDEVQKNNLTINSTDDQQLLNSLEIQTPTTNSTMNCSEQTVIENHSPALNHSLEQTITETPKLTPIIIQEQEDKPKEKISPINIQPVVEPVETDAIKTPTINTPIAKPPRQSVHKEKKSSTTDGLIRIINDHNERARTHSNNEKQEKETNENVSYFRVAKSRHGKFETDSRGFVNSSVAIFDSTNQQKTEQQINKNSHSSEVSNSSTQQKFVPNFVQNQTKGKQAYTLLKKYDKEEDSLLINNNADDSKTRQDKEKSPSPPMQLEVTERTTHITVTVESDRKQLIMRTSPVPQQSVPPAVAPKPSGKKITEYRTFRRIGNGTSDEATSSSTTTTTTTTTATVRDGVTTSNDMKSKRLTSVESDDRSSTNSGASHEDLMESIRKFGGSQNLAKK</sequence>
<keyword evidence="5" id="KW-1185">Reference proteome</keyword>
<evidence type="ECO:0000313" key="4">
    <source>
        <dbReference type="EMBL" id="CAF0755030.1"/>
    </source>
</evidence>
<feature type="compositionally biased region" description="Pro residues" evidence="1">
    <location>
        <begin position="371"/>
        <end position="380"/>
    </location>
</feature>
<dbReference type="Pfam" id="PF09469">
    <property type="entry name" value="Cobl"/>
    <property type="match status" value="1"/>
</dbReference>
<evidence type="ECO:0000313" key="6">
    <source>
        <dbReference type="Proteomes" id="UP000663877"/>
    </source>
</evidence>
<dbReference type="GO" id="GO:0003785">
    <property type="term" value="F:actin monomer binding"/>
    <property type="evidence" value="ECO:0007669"/>
    <property type="project" value="InterPro"/>
</dbReference>
<dbReference type="InterPro" id="IPR019025">
    <property type="entry name" value="Cordon-bleu_ubiquitin_domain"/>
</dbReference>
<feature type="region of interest" description="Disordered" evidence="1">
    <location>
        <begin position="309"/>
        <end position="385"/>
    </location>
</feature>
<feature type="region of interest" description="Disordered" evidence="1">
    <location>
        <begin position="1"/>
        <end position="22"/>
    </location>
</feature>
<feature type="region of interest" description="Disordered" evidence="1">
    <location>
        <begin position="589"/>
        <end position="612"/>
    </location>
</feature>
<proteinExistence type="predicted"/>
<dbReference type="PANTHER" id="PTHR21557">
    <property type="entry name" value="CORDON-BLEU"/>
    <property type="match status" value="1"/>
</dbReference>
<dbReference type="InterPro" id="IPR039895">
    <property type="entry name" value="COBL-like"/>
</dbReference>
<feature type="region of interest" description="Disordered" evidence="1">
    <location>
        <begin position="723"/>
        <end position="797"/>
    </location>
</feature>
<dbReference type="Gene3D" id="3.10.20.90">
    <property type="entry name" value="Phosphatidylinositol 3-kinase Catalytic Subunit, Chain A, domain 1"/>
    <property type="match status" value="1"/>
</dbReference>
<name>A0A813PJG8_9BILA</name>
<gene>
    <name evidence="4" type="ORF">BJG266_LOCUS2680</name>
    <name evidence="3" type="ORF">QVE165_LOCUS1032</name>
</gene>
<feature type="region of interest" description="Disordered" evidence="1">
    <location>
        <begin position="646"/>
        <end position="668"/>
    </location>
</feature>
<dbReference type="EMBL" id="CAJNOM010000003">
    <property type="protein sequence ID" value="CAF0743135.1"/>
    <property type="molecule type" value="Genomic_DNA"/>
</dbReference>
<feature type="compositionally biased region" description="Low complexity" evidence="1">
    <location>
        <begin position="267"/>
        <end position="277"/>
    </location>
</feature>
<dbReference type="AlphaFoldDB" id="A0A813PJG8"/>
<feature type="domain" description="Cordon-bleu ubiquitin-like" evidence="2">
    <location>
        <begin position="125"/>
        <end position="198"/>
    </location>
</feature>